<feature type="region of interest" description="Disordered" evidence="1">
    <location>
        <begin position="1"/>
        <end position="55"/>
    </location>
</feature>
<evidence type="ECO:0000313" key="3">
    <source>
        <dbReference type="Proteomes" id="UP001168537"/>
    </source>
</evidence>
<proteinExistence type="predicted"/>
<comment type="caution">
    <text evidence="2">The sequence shown here is derived from an EMBL/GenBank/DDBJ whole genome shotgun (WGS) entry which is preliminary data.</text>
</comment>
<protein>
    <submittedName>
        <fullName evidence="2">Uncharacterized protein</fullName>
    </submittedName>
</protein>
<feature type="compositionally biased region" description="Basic residues" evidence="1">
    <location>
        <begin position="1"/>
        <end position="11"/>
    </location>
</feature>
<dbReference type="EMBL" id="JAUHJR010000004">
    <property type="protein sequence ID" value="MDN4162178.1"/>
    <property type="molecule type" value="Genomic_DNA"/>
</dbReference>
<gene>
    <name evidence="2" type="ORF">QWY29_12510</name>
</gene>
<accession>A0ABT8EVH2</accession>
<organism evidence="2 3">
    <name type="scientific">Nocardioides abyssi</name>
    <dbReference type="NCBI Taxonomy" id="3058370"/>
    <lineage>
        <taxon>Bacteria</taxon>
        <taxon>Bacillati</taxon>
        <taxon>Actinomycetota</taxon>
        <taxon>Actinomycetes</taxon>
        <taxon>Propionibacteriales</taxon>
        <taxon>Nocardioidaceae</taxon>
        <taxon>Nocardioides</taxon>
    </lineage>
</organism>
<evidence type="ECO:0000256" key="1">
    <source>
        <dbReference type="SAM" id="MobiDB-lite"/>
    </source>
</evidence>
<evidence type="ECO:0000313" key="2">
    <source>
        <dbReference type="EMBL" id="MDN4162178.1"/>
    </source>
</evidence>
<keyword evidence="3" id="KW-1185">Reference proteome</keyword>
<name>A0ABT8EVH2_9ACTN</name>
<reference evidence="2" key="1">
    <citation type="submission" date="2023-06" db="EMBL/GenBank/DDBJ databases">
        <title>Draft genome sequence of Nocardioides sp. SOB72.</title>
        <authorList>
            <person name="Zhang G."/>
        </authorList>
    </citation>
    <scope>NUCLEOTIDE SEQUENCE</scope>
    <source>
        <strain evidence="2">SOB72</strain>
    </source>
</reference>
<sequence>MTPTNHRRHDGHRPDYTTLPPEVTLEETVRSVDADPVPDPHAGRNVDQHAALQDD</sequence>
<dbReference type="Proteomes" id="UP001168537">
    <property type="component" value="Unassembled WGS sequence"/>
</dbReference>
<dbReference type="RefSeq" id="WP_300961330.1">
    <property type="nucleotide sequence ID" value="NZ_JAUHJR010000004.1"/>
</dbReference>